<feature type="region of interest" description="Disordered" evidence="1">
    <location>
        <begin position="1"/>
        <end position="41"/>
    </location>
</feature>
<reference evidence="2" key="1">
    <citation type="journal article" date="2022" name="Int. J. Mol. Sci.">
        <title>Draft Genome of Tanacetum Coccineum: Genomic Comparison of Closely Related Tanacetum-Family Plants.</title>
        <authorList>
            <person name="Yamashiro T."/>
            <person name="Shiraishi A."/>
            <person name="Nakayama K."/>
            <person name="Satake H."/>
        </authorList>
    </citation>
    <scope>NUCLEOTIDE SEQUENCE</scope>
</reference>
<accession>A0ABQ5J4M7</accession>
<dbReference type="PANTHER" id="PTHR33116:SF78">
    <property type="entry name" value="OS12G0587133 PROTEIN"/>
    <property type="match status" value="1"/>
</dbReference>
<gene>
    <name evidence="2" type="ORF">Tco_1122853</name>
</gene>
<dbReference type="GO" id="GO:0003964">
    <property type="term" value="F:RNA-directed DNA polymerase activity"/>
    <property type="evidence" value="ECO:0007669"/>
    <property type="project" value="UniProtKB-KW"/>
</dbReference>
<feature type="compositionally biased region" description="Basic and acidic residues" evidence="1">
    <location>
        <begin position="16"/>
        <end position="30"/>
    </location>
</feature>
<evidence type="ECO:0000313" key="3">
    <source>
        <dbReference type="Proteomes" id="UP001151760"/>
    </source>
</evidence>
<evidence type="ECO:0000256" key="1">
    <source>
        <dbReference type="SAM" id="MobiDB-lite"/>
    </source>
</evidence>
<evidence type="ECO:0000313" key="2">
    <source>
        <dbReference type="EMBL" id="GJU06423.1"/>
    </source>
</evidence>
<organism evidence="2 3">
    <name type="scientific">Tanacetum coccineum</name>
    <dbReference type="NCBI Taxonomy" id="301880"/>
    <lineage>
        <taxon>Eukaryota</taxon>
        <taxon>Viridiplantae</taxon>
        <taxon>Streptophyta</taxon>
        <taxon>Embryophyta</taxon>
        <taxon>Tracheophyta</taxon>
        <taxon>Spermatophyta</taxon>
        <taxon>Magnoliopsida</taxon>
        <taxon>eudicotyledons</taxon>
        <taxon>Gunneridae</taxon>
        <taxon>Pentapetalae</taxon>
        <taxon>asterids</taxon>
        <taxon>campanulids</taxon>
        <taxon>Asterales</taxon>
        <taxon>Asteraceae</taxon>
        <taxon>Asteroideae</taxon>
        <taxon>Anthemideae</taxon>
        <taxon>Anthemidinae</taxon>
        <taxon>Tanacetum</taxon>
    </lineage>
</organism>
<feature type="compositionally biased region" description="Polar residues" evidence="1">
    <location>
        <begin position="1"/>
        <end position="15"/>
    </location>
</feature>
<keyword evidence="2" id="KW-0695">RNA-directed DNA polymerase</keyword>
<dbReference type="EMBL" id="BQNB010021440">
    <property type="protein sequence ID" value="GJU06423.1"/>
    <property type="molecule type" value="Genomic_DNA"/>
</dbReference>
<keyword evidence="2" id="KW-0808">Transferase</keyword>
<keyword evidence="2" id="KW-0548">Nucleotidyltransferase</keyword>
<comment type="caution">
    <text evidence="2">The sequence shown here is derived from an EMBL/GenBank/DDBJ whole genome shotgun (WGS) entry which is preliminary data.</text>
</comment>
<proteinExistence type="predicted"/>
<name>A0ABQ5J4M7_9ASTR</name>
<sequence>MSLNWEPNSNGGSKEQSSDDHQADKERSMDNNDENNTNATSLATANANPDFVSNNASSSIYTNSVNMDSYAKAVGINGNDLDKNLFFCTYWNERNGEEAVIFEEELVIEGSKKSQMTVCGYFVGCSMSPAEIRYWQSRICQSASGNGSNQRVFGHRESGYMKQRVNTVRNSMVKEKEAKDNKGKEKYEEGFIAVMNRKKVGNVNKIFYEEQYQGAKFYCTFVYASNSGYERRTLWKELEHQKNIVGDHPWFGAWGILMSSMELVNTLHVLLQTMDMQAFKETCTTLKKLDRMLVNEKFMDKYPKAFGEFLPFLISDHSPAVLFIKEGAPKKKKSFRFSNFITRKEEFIEIVKKEWDVHIQGSNMFKLVQKLKKLKHPLNKLSWSKGNLFNNVKYLKDKLKLSQENMINNPRDESMKKIAVDTLNEYTEAVSDELVFLKQKSKSDDVAKQFVKHFEEFLGTSKAVSPISPEIFTHTLSMEDAENMVREVSESEIKEVLFEIDGDKASGPDDNSFEFFKKAWNVIGEAFCLAAKVFFRSGKLLGEINATIIALIPKVSTPNKELLRGYNRKNGPKRCAMQIDIQKAYDTVNWNFMESALNNFGFHHIMVKWIMQCITSSKFSICLNGGLSANLGKSVIFFRSINDDVKRELLQILPFKCGKLPVRYLGVPLLAKRLSIQDCKVHIDKVENKIIYLLPSTVVNDIDKLFKRFLWNSGESAKGKAIIAWKVVCRPKEQGGLGIKPLKRWNEVLLIKQFWKILENKKSLWAEWVNMGWKTMMNIRDKIKNHIIYEVGNGNSVSLWYDKWCSNGPIRDFITQRNIYDARLSIDAKVSKMIKDNKWLWPDEWFSNLFEIPNIHIPPLNDQKDKVLWVTNAGHKVYFSTKSDSHDHLFFQCDFAKKVWREIWKVSYKFGTLAKLDDICRELVGRSKESKFSMVVDKLILAATVYYVWQERNRRNFKKEKRAVETICNMIKDCVKCKLMSLQVKKLKSVIIMMRKWELKWNNGRLYADLKTGNP</sequence>
<protein>
    <submittedName>
        <fullName evidence="2">RNA-directed DNA polymerase, eukaryota, reverse transcriptase zinc-binding domain protein</fullName>
    </submittedName>
</protein>
<dbReference type="PANTHER" id="PTHR33116">
    <property type="entry name" value="REVERSE TRANSCRIPTASE ZINC-BINDING DOMAIN-CONTAINING PROTEIN-RELATED-RELATED"/>
    <property type="match status" value="1"/>
</dbReference>
<dbReference type="Proteomes" id="UP001151760">
    <property type="component" value="Unassembled WGS sequence"/>
</dbReference>
<keyword evidence="3" id="KW-1185">Reference proteome</keyword>
<reference evidence="2" key="2">
    <citation type="submission" date="2022-01" db="EMBL/GenBank/DDBJ databases">
        <authorList>
            <person name="Yamashiro T."/>
            <person name="Shiraishi A."/>
            <person name="Satake H."/>
            <person name="Nakayama K."/>
        </authorList>
    </citation>
    <scope>NUCLEOTIDE SEQUENCE</scope>
</reference>